<dbReference type="EMBL" id="LN871599">
    <property type="protein sequence ID" value="SIO73794.1"/>
    <property type="molecule type" value="Genomic_DNA"/>
</dbReference>
<dbReference type="GO" id="GO:0003918">
    <property type="term" value="F:DNA topoisomerase type II (double strand cut, ATP-hydrolyzing) activity"/>
    <property type="evidence" value="ECO:0007669"/>
    <property type="project" value="UniProtKB-EC"/>
</dbReference>
<dbReference type="SUPFAM" id="SSF101904">
    <property type="entry name" value="GyrA/ParC C-terminal domain-like"/>
    <property type="match status" value="1"/>
</dbReference>
<dbReference type="AlphaFoldDB" id="A0A1N6LY64"/>
<evidence type="ECO:0000256" key="2">
    <source>
        <dbReference type="ARBA" id="ARBA00012895"/>
    </source>
</evidence>
<organism evidence="10 11">
    <name type="scientific">Babesia microti (strain RI)</name>
    <dbReference type="NCBI Taxonomy" id="1133968"/>
    <lineage>
        <taxon>Eukaryota</taxon>
        <taxon>Sar</taxon>
        <taxon>Alveolata</taxon>
        <taxon>Apicomplexa</taxon>
        <taxon>Aconoidasida</taxon>
        <taxon>Piroplasmida</taxon>
        <taxon>Babesiidae</taxon>
        <taxon>Babesia</taxon>
    </lineage>
</organism>
<keyword evidence="8" id="KW-1133">Transmembrane helix</keyword>
<evidence type="ECO:0000256" key="4">
    <source>
        <dbReference type="ARBA" id="ARBA00023125"/>
    </source>
</evidence>
<keyword evidence="4 6" id="KW-0238">DNA-binding</keyword>
<proteinExistence type="inferred from homology"/>
<dbReference type="InterPro" id="IPR050220">
    <property type="entry name" value="Type_II_DNA_Topoisomerases"/>
</dbReference>
<evidence type="ECO:0000256" key="8">
    <source>
        <dbReference type="SAM" id="Phobius"/>
    </source>
</evidence>
<reference evidence="10 11" key="3">
    <citation type="journal article" date="2016" name="Sci. Rep.">
        <title>Genome-wide diversity and gene expression profiling of Babesia microti isolates identify polymorphic genes that mediate host-pathogen interactions.</title>
        <authorList>
            <person name="Silva J.C."/>
            <person name="Cornillot E."/>
            <person name="McCracken C."/>
            <person name="Usmani-Brown S."/>
            <person name="Dwivedi A."/>
            <person name="Ifeonu O.O."/>
            <person name="Crabtree J."/>
            <person name="Gotia H.T."/>
            <person name="Virji A.Z."/>
            <person name="Reynes C."/>
            <person name="Colinge J."/>
            <person name="Kumar V."/>
            <person name="Lawres L."/>
            <person name="Pazzi J.E."/>
            <person name="Pablo J.V."/>
            <person name="Hung C."/>
            <person name="Brancato J."/>
            <person name="Kumari P."/>
            <person name="Orvis J."/>
            <person name="Tretina K."/>
            <person name="Chibucos M."/>
            <person name="Ott S."/>
            <person name="Sadzewicz L."/>
            <person name="Sengamalay N."/>
            <person name="Shetty A.C."/>
            <person name="Su Q."/>
            <person name="Tallon L."/>
            <person name="Fraser C.M."/>
            <person name="Frutos R."/>
            <person name="Molina D.M."/>
            <person name="Krause P.J."/>
            <person name="Ben Mamoun C."/>
        </authorList>
    </citation>
    <scope>NUCLEOTIDE SEQUENCE [LARGE SCALE GENOMIC DNA]</scope>
    <source>
        <strain evidence="10 11">RI</strain>
    </source>
</reference>
<dbReference type="Gene3D" id="3.90.199.10">
    <property type="entry name" value="Topoisomerase II, domain 5"/>
    <property type="match status" value="1"/>
</dbReference>
<dbReference type="Gene3D" id="3.30.1360.40">
    <property type="match status" value="1"/>
</dbReference>
<dbReference type="VEuPathDB" id="PiroplasmaDB:BmR1_04g08150"/>
<feature type="active site" description="O-(5'-phospho-DNA)-tyrosine intermediate" evidence="6">
    <location>
        <position position="234"/>
    </location>
</feature>
<evidence type="ECO:0000256" key="7">
    <source>
        <dbReference type="SAM" id="MobiDB-lite"/>
    </source>
</evidence>
<sequence>MRLVQSYTTQIVSIFIISNIICVCNAFVAKHNNLTLNTVKNSVGTSKHANGKFPLIYSVPNEATPQKSENGNFSNAKVTYNSKIDSNGPANDSNKSYVTDSTSNGEVHDKNGISSSESSQISENDFCNEFSKSFMQYALSIILGRALPDVRDGLKVVHRRILWAMNELNLTSNSPFRKCAKVVGDVLGKFHPHSDKSVYDALCRLSQPFAQRMPLIEGHGNFGTIDDPPAAMRYTECRLSAECGKVYMSNVENDTVDFVPNFDSSEIEPTVLPSKLPMLLINGTSGIAVGLAANIPCHNPYEILNASIHMARNRGNSTLDDILGIVKGPDFPSGGVLNASNELLKQVYETGKGSIEVSALLCFEERFKDSTENVLAVKKPHDLHFSPGSRISIIIKQLPFGVHVTDVTMALLKGIQDGVLSGISDIRDETDHTGIRLCLDLKKHVSTVQEIEHIIEGIYKNSKLRTFYKCNFIALVQRNQSLVPVRLSLLSTLKYWLQFRVDTIKRKVNFFLKKAQDRQTVIEGMIKVVNNAENVVKMIRNSISATEIRKSLATKEFGSLNKIQTDAVMKLTLFQLTKLHSDALLKENDKLVYDLSKYKKILSNPDTIYDMIVEELEDLRACNKQLFAPGNRKTLIKGDEDVLDNIIYQSYEERSILSLNLRTGIMQKSKIPTTIAKPRSLPAPLIISESVLDKIDNTTSEVTKTKSDTLFECLKIGQHILLISNTGIMYTMPDSSINFSSKGICLTKLIPGINAQMISSISSIAPYTADPESKLYIVNQSGWLRMVHNKQLLEVQMKNGIRKLRLFRGKAEDDQLILLQAKPSDNNYLLLGTMDGFIIKLSLEALENSKKMTKLINLRTNDKVSCACIVKQNSQVLLLSTTSHLKTMNVDDIRLQSRRGRGINSHVTGNGNLILLQPIVNPHSDLLIVTRSCLFRKKFPLKEKLAKHKPMRIRAFNDEDGLIRFATLV</sequence>
<keyword evidence="3 6" id="KW-0799">Topoisomerase</keyword>
<dbReference type="CDD" id="cd00187">
    <property type="entry name" value="TOP4c"/>
    <property type="match status" value="1"/>
</dbReference>
<evidence type="ECO:0000259" key="9">
    <source>
        <dbReference type="PROSITE" id="PS52040"/>
    </source>
</evidence>
<feature type="region of interest" description="Disordered" evidence="7">
    <location>
        <begin position="83"/>
        <end position="119"/>
    </location>
</feature>
<dbReference type="Pfam" id="PF00521">
    <property type="entry name" value="DNA_topoisoIV"/>
    <property type="match status" value="1"/>
</dbReference>
<evidence type="ECO:0000256" key="6">
    <source>
        <dbReference type="PROSITE-ProRule" id="PRU01384"/>
    </source>
</evidence>
<dbReference type="Pfam" id="PF03989">
    <property type="entry name" value="DNA_gyraseA_C"/>
    <property type="match status" value="2"/>
</dbReference>
<comment type="catalytic activity">
    <reaction evidence="6">
        <text>ATP-dependent breakage, passage and rejoining of double-stranded DNA.</text>
        <dbReference type="EC" id="5.6.2.2"/>
    </reaction>
</comment>
<keyword evidence="8" id="KW-0812">Transmembrane</keyword>
<dbReference type="GO" id="GO:0006265">
    <property type="term" value="P:DNA topological change"/>
    <property type="evidence" value="ECO:0007669"/>
    <property type="project" value="UniProtKB-UniRule"/>
</dbReference>
<dbReference type="OrthoDB" id="734at2759"/>
<evidence type="ECO:0000256" key="1">
    <source>
        <dbReference type="ARBA" id="ARBA00008263"/>
    </source>
</evidence>
<dbReference type="GO" id="GO:0005524">
    <property type="term" value="F:ATP binding"/>
    <property type="evidence" value="ECO:0007669"/>
    <property type="project" value="InterPro"/>
</dbReference>
<comment type="similarity">
    <text evidence="1">Belongs to the type II topoisomerase GyrA/ParC subunit family.</text>
</comment>
<dbReference type="KEGG" id="bmic:BmR1_04g08150"/>
<evidence type="ECO:0000256" key="5">
    <source>
        <dbReference type="ARBA" id="ARBA00023235"/>
    </source>
</evidence>
<dbReference type="InterPro" id="IPR013760">
    <property type="entry name" value="Topo_IIA-like_dom_sf"/>
</dbReference>
<dbReference type="GO" id="GO:0003677">
    <property type="term" value="F:DNA binding"/>
    <property type="evidence" value="ECO:0007669"/>
    <property type="project" value="UniProtKB-UniRule"/>
</dbReference>
<dbReference type="InterPro" id="IPR035516">
    <property type="entry name" value="Gyrase/topoIV_suA_C"/>
</dbReference>
<gene>
    <name evidence="10" type="ORF">BmR1_04g08150</name>
</gene>
<protein>
    <recommendedName>
        <fullName evidence="2">DNA topoisomerase (ATP-hydrolyzing)</fullName>
        <ecNumber evidence="2">5.6.2.2</ecNumber>
    </recommendedName>
</protein>
<reference evidence="10 11" key="1">
    <citation type="journal article" date="2012" name="Nucleic Acids Res.">
        <title>Sequencing of the smallest Apicomplexan genome from the human pathogen Babesia microti.</title>
        <authorList>
            <person name="Cornillot E."/>
            <person name="Hadj-Kaddour K."/>
            <person name="Dassouli A."/>
            <person name="Noel B."/>
            <person name="Ranwez V."/>
            <person name="Vacherie B."/>
            <person name="Augagneur Y."/>
            <person name="Bres V."/>
            <person name="Duclos A."/>
            <person name="Randazzo S."/>
            <person name="Carcy B."/>
            <person name="Debierre-Grockiego F."/>
            <person name="Delbecq S."/>
            <person name="Moubri-Menage K."/>
            <person name="Shams-Eldin H."/>
            <person name="Usmani-Brown S."/>
            <person name="Bringaud F."/>
            <person name="Wincker P."/>
            <person name="Vivares C.P."/>
            <person name="Schwarz R.T."/>
            <person name="Schetters T.P."/>
            <person name="Krause P.J."/>
            <person name="Gorenflot A."/>
            <person name="Berry V."/>
            <person name="Barbe V."/>
            <person name="Ben Mamoun C."/>
        </authorList>
    </citation>
    <scope>NUCLEOTIDE SEQUENCE [LARGE SCALE GENOMIC DNA]</scope>
    <source>
        <strain evidence="10 11">RI</strain>
    </source>
</reference>
<dbReference type="Gene3D" id="1.10.268.10">
    <property type="entry name" value="Topoisomerase, domain 3"/>
    <property type="match status" value="1"/>
</dbReference>
<keyword evidence="8" id="KW-0472">Membrane</keyword>
<dbReference type="Gene3D" id="2.120.10.90">
    <property type="entry name" value="DNA gyrase/topoisomerase IV, subunit A, C-terminal"/>
    <property type="match status" value="1"/>
</dbReference>
<dbReference type="EC" id="5.6.2.2" evidence="2"/>
<dbReference type="PROSITE" id="PS52040">
    <property type="entry name" value="TOPO_IIA"/>
    <property type="match status" value="1"/>
</dbReference>
<dbReference type="PANTHER" id="PTHR43493">
    <property type="entry name" value="DNA GYRASE/TOPOISOMERASE SUBUNIT A"/>
    <property type="match status" value="1"/>
</dbReference>
<dbReference type="Proteomes" id="UP000002899">
    <property type="component" value="Chromosome IV"/>
</dbReference>
<name>A0A1N6LY64_BABMR</name>
<evidence type="ECO:0000313" key="10">
    <source>
        <dbReference type="EMBL" id="SIO73794.1"/>
    </source>
</evidence>
<reference evidence="10 11" key="2">
    <citation type="journal article" date="2013" name="PLoS ONE">
        <title>Whole genome mapping and re-organization of the nuclear and mitochondrial genomes of Babesia microti isolates.</title>
        <authorList>
            <person name="Cornillot E."/>
            <person name="Dassouli A."/>
            <person name="Garg A."/>
            <person name="Pachikara N."/>
            <person name="Randazzo S."/>
            <person name="Depoix D."/>
            <person name="Carcy B."/>
            <person name="Delbecq S."/>
            <person name="Frutos R."/>
            <person name="Silva J.C."/>
            <person name="Sutton R."/>
            <person name="Krause P.J."/>
            <person name="Mamoun C.B."/>
        </authorList>
    </citation>
    <scope>NUCLEOTIDE SEQUENCE [LARGE SCALE GENOMIC DNA]</scope>
    <source>
        <strain evidence="10 11">RI</strain>
    </source>
</reference>
<feature type="transmembrane region" description="Helical" evidence="8">
    <location>
        <begin position="7"/>
        <end position="28"/>
    </location>
</feature>
<evidence type="ECO:0000256" key="3">
    <source>
        <dbReference type="ARBA" id="ARBA00023029"/>
    </source>
</evidence>
<dbReference type="GeneID" id="24426267"/>
<dbReference type="SMART" id="SM00434">
    <property type="entry name" value="TOP4c"/>
    <property type="match status" value="1"/>
</dbReference>
<accession>A0A1N6LY64</accession>
<dbReference type="InterPro" id="IPR002205">
    <property type="entry name" value="Topo_IIA_dom_A"/>
</dbReference>
<feature type="compositionally biased region" description="Polar residues" evidence="7">
    <location>
        <begin position="83"/>
        <end position="105"/>
    </location>
</feature>
<keyword evidence="5 6" id="KW-0413">Isomerase</keyword>
<dbReference type="GO" id="GO:0009330">
    <property type="term" value="C:DNA topoisomerase type II (double strand cut, ATP-hydrolyzing) complex"/>
    <property type="evidence" value="ECO:0007669"/>
    <property type="project" value="TreeGrafter"/>
</dbReference>
<feature type="domain" description="Topo IIA-type catalytic" evidence="9">
    <location>
        <begin position="147"/>
        <end position="651"/>
    </location>
</feature>
<dbReference type="InterPro" id="IPR006691">
    <property type="entry name" value="GyrA/parC_rep"/>
</dbReference>
<dbReference type="SUPFAM" id="SSF56719">
    <property type="entry name" value="Type II DNA topoisomerase"/>
    <property type="match status" value="1"/>
</dbReference>
<keyword evidence="11" id="KW-1185">Reference proteome</keyword>
<dbReference type="InterPro" id="IPR013758">
    <property type="entry name" value="Topo_IIA_A/C_ab"/>
</dbReference>
<dbReference type="PANTHER" id="PTHR43493:SF5">
    <property type="entry name" value="DNA GYRASE SUBUNIT A, CHLOROPLASTIC_MITOCHONDRIAL"/>
    <property type="match status" value="1"/>
</dbReference>
<dbReference type="RefSeq" id="XP_021337854.1">
    <property type="nucleotide sequence ID" value="XM_021482664.1"/>
</dbReference>
<evidence type="ECO:0000313" key="11">
    <source>
        <dbReference type="Proteomes" id="UP000002899"/>
    </source>
</evidence>
<dbReference type="InterPro" id="IPR013757">
    <property type="entry name" value="Topo_IIA_A_a_sf"/>
</dbReference>